<reference evidence="8" key="1">
    <citation type="submission" date="2021-03" db="EMBL/GenBank/DDBJ databases">
        <authorList>
            <person name="Li Z."/>
            <person name="Yang C."/>
        </authorList>
    </citation>
    <scope>NUCLEOTIDE SEQUENCE</scope>
    <source>
        <strain evidence="8">Dzin_1.0</strain>
        <tissue evidence="8">Leaf</tissue>
    </source>
</reference>
<dbReference type="InterPro" id="IPR007749">
    <property type="entry name" value="DUF677"/>
</dbReference>
<evidence type="ECO:0000256" key="7">
    <source>
        <dbReference type="SAM" id="Phobius"/>
    </source>
</evidence>
<evidence type="ECO:0000256" key="2">
    <source>
        <dbReference type="ARBA" id="ARBA00009074"/>
    </source>
</evidence>
<evidence type="ECO:0000256" key="4">
    <source>
        <dbReference type="ARBA" id="ARBA00022989"/>
    </source>
</evidence>
<feature type="coiled-coil region" evidence="6">
    <location>
        <begin position="227"/>
        <end position="254"/>
    </location>
</feature>
<evidence type="ECO:0000313" key="9">
    <source>
        <dbReference type="Proteomes" id="UP001085076"/>
    </source>
</evidence>
<keyword evidence="9" id="KW-1185">Reference proteome</keyword>
<dbReference type="PANTHER" id="PTHR31113">
    <property type="entry name" value="UPF0496 PROTEIN 3-RELATED"/>
    <property type="match status" value="1"/>
</dbReference>
<name>A0A9D5CVG0_9LILI</name>
<dbReference type="AlphaFoldDB" id="A0A9D5CVG0"/>
<dbReference type="OrthoDB" id="775669at2759"/>
<evidence type="ECO:0000256" key="3">
    <source>
        <dbReference type="ARBA" id="ARBA00022692"/>
    </source>
</evidence>
<protein>
    <submittedName>
        <fullName evidence="8">Uncharacterized protein</fullName>
    </submittedName>
</protein>
<keyword evidence="5 7" id="KW-0472">Membrane</keyword>
<proteinExistence type="inferred from homology"/>
<keyword evidence="3 7" id="KW-0812">Transmembrane</keyword>
<comment type="subcellular location">
    <subcellularLocation>
        <location evidence="1">Membrane</location>
    </subcellularLocation>
</comment>
<accession>A0A9D5CVG0</accession>
<evidence type="ECO:0000256" key="6">
    <source>
        <dbReference type="SAM" id="Coils"/>
    </source>
</evidence>
<dbReference type="Pfam" id="PF05055">
    <property type="entry name" value="DUF677"/>
    <property type="match status" value="1"/>
</dbReference>
<keyword evidence="4 7" id="KW-1133">Transmembrane helix</keyword>
<dbReference type="SUPFAM" id="SSF58100">
    <property type="entry name" value="Bacterial hemolysins"/>
    <property type="match status" value="1"/>
</dbReference>
<gene>
    <name evidence="8" type="ORF">J5N97_015298</name>
</gene>
<keyword evidence="6" id="KW-0175">Coiled coil</keyword>
<sequence>MACTQITTGAISTVNGDATILHSPSLNSLLAAFDISQLKEEVSSNPNLVDFFKKHLNNSLDTLDLFTAVKKDPLQKARMAELLIRDAIILFEEGSDSQAAREKLREFKQEGDPLTKIFGEQFKTVVESQESISKDLRLRKQELARKLCRIKGWRKVWNIVYSAVFATVLICAVVLAAVAAPPAATAAAAAASSAMAPLHKLVGSIWDKFQSPYEGETNVIDSLKKNTELAIHELKNIKGLVEELENKIRSTIHRAEFSITEEEEAALKDVLGDLKAGNFAKSVEDLEKEVDRGVDKLKMDTKTFLETITD</sequence>
<reference evidence="8" key="2">
    <citation type="journal article" date="2022" name="Hortic Res">
        <title>The genome of Dioscorea zingiberensis sheds light on the biosynthesis, origin and evolution of the medicinally important diosgenin saponins.</title>
        <authorList>
            <person name="Li Y."/>
            <person name="Tan C."/>
            <person name="Li Z."/>
            <person name="Guo J."/>
            <person name="Li S."/>
            <person name="Chen X."/>
            <person name="Wang C."/>
            <person name="Dai X."/>
            <person name="Yang H."/>
            <person name="Song W."/>
            <person name="Hou L."/>
            <person name="Xu J."/>
            <person name="Tong Z."/>
            <person name="Xu A."/>
            <person name="Yuan X."/>
            <person name="Wang W."/>
            <person name="Yang Q."/>
            <person name="Chen L."/>
            <person name="Sun Z."/>
            <person name="Wang K."/>
            <person name="Pan B."/>
            <person name="Chen J."/>
            <person name="Bao Y."/>
            <person name="Liu F."/>
            <person name="Qi X."/>
            <person name="Gang D.R."/>
            <person name="Wen J."/>
            <person name="Li J."/>
        </authorList>
    </citation>
    <scope>NUCLEOTIDE SEQUENCE</scope>
    <source>
        <strain evidence="8">Dzin_1.0</strain>
    </source>
</reference>
<feature type="transmembrane region" description="Helical" evidence="7">
    <location>
        <begin position="159"/>
        <end position="180"/>
    </location>
</feature>
<comment type="similarity">
    <text evidence="2">Belongs to the UPF0496 family.</text>
</comment>
<dbReference type="Proteomes" id="UP001085076">
    <property type="component" value="Miscellaneous, Linkage group lg03"/>
</dbReference>
<dbReference type="GO" id="GO:0016020">
    <property type="term" value="C:membrane"/>
    <property type="evidence" value="ECO:0007669"/>
    <property type="project" value="UniProtKB-SubCell"/>
</dbReference>
<evidence type="ECO:0000313" key="8">
    <source>
        <dbReference type="EMBL" id="KAJ0979824.1"/>
    </source>
</evidence>
<evidence type="ECO:0000256" key="5">
    <source>
        <dbReference type="ARBA" id="ARBA00023136"/>
    </source>
</evidence>
<organism evidence="8 9">
    <name type="scientific">Dioscorea zingiberensis</name>
    <dbReference type="NCBI Taxonomy" id="325984"/>
    <lineage>
        <taxon>Eukaryota</taxon>
        <taxon>Viridiplantae</taxon>
        <taxon>Streptophyta</taxon>
        <taxon>Embryophyta</taxon>
        <taxon>Tracheophyta</taxon>
        <taxon>Spermatophyta</taxon>
        <taxon>Magnoliopsida</taxon>
        <taxon>Liliopsida</taxon>
        <taxon>Dioscoreales</taxon>
        <taxon>Dioscoreaceae</taxon>
        <taxon>Dioscorea</taxon>
    </lineage>
</organism>
<comment type="caution">
    <text evidence="8">The sequence shown here is derived from an EMBL/GenBank/DDBJ whole genome shotgun (WGS) entry which is preliminary data.</text>
</comment>
<dbReference type="PANTHER" id="PTHR31113:SF3">
    <property type="entry name" value="UPF0496 PROTEIN 1"/>
    <property type="match status" value="1"/>
</dbReference>
<dbReference type="Gene3D" id="1.20.1170.10">
    <property type="match status" value="1"/>
</dbReference>
<dbReference type="EMBL" id="JAGGNH010000003">
    <property type="protein sequence ID" value="KAJ0979824.1"/>
    <property type="molecule type" value="Genomic_DNA"/>
</dbReference>
<evidence type="ECO:0000256" key="1">
    <source>
        <dbReference type="ARBA" id="ARBA00004370"/>
    </source>
</evidence>